<evidence type="ECO:0000256" key="2">
    <source>
        <dbReference type="ARBA" id="ARBA00022803"/>
    </source>
</evidence>
<evidence type="ECO:0000256" key="3">
    <source>
        <dbReference type="SAM" id="MobiDB-lite"/>
    </source>
</evidence>
<sequence>MFHLARTYFHFGKDQESLELLVWVLKLQKRFFGMDHPDTLMTRNELGMLLCARKKHLSAARTLVENVLNARRRILGEEHAYTLWSVNDLSKIYVELGRSHDAAIMLENIIPIIKRTLGEEHVGMTLTRSNLGKAYSMSERWEKAEETVRPLLDAIKKDPPDSLHNKYGYAQILYNLGRLDEAEAFCKEILDQVIKSKIIPLSDSRTVATADLLNMIYRHQGKEQEIAKLQKKVSGIGLVKNEDRFDPCAVRRGSSLHPPTQNLGARSRNDSSSNESAKSSVAQEESPTQDSRPRLAVSRTF</sequence>
<evidence type="ECO:0000313" key="4">
    <source>
        <dbReference type="EMBL" id="KAF9696343.1"/>
    </source>
</evidence>
<dbReference type="EMBL" id="RZGK01000009">
    <property type="protein sequence ID" value="KAF9696343.1"/>
    <property type="molecule type" value="Genomic_DNA"/>
</dbReference>
<feature type="compositionally biased region" description="Polar residues" evidence="3">
    <location>
        <begin position="281"/>
        <end position="290"/>
    </location>
</feature>
<gene>
    <name evidence="4" type="ORF">EKO04_005636</name>
</gene>
<keyword evidence="1" id="KW-0677">Repeat</keyword>
<comment type="caution">
    <text evidence="4">The sequence shown here is derived from an EMBL/GenBank/DDBJ whole genome shotgun (WGS) entry which is preliminary data.</text>
</comment>
<keyword evidence="2" id="KW-0802">TPR repeat</keyword>
<dbReference type="InterPro" id="IPR011990">
    <property type="entry name" value="TPR-like_helical_dom_sf"/>
</dbReference>
<proteinExistence type="predicted"/>
<dbReference type="AlphaFoldDB" id="A0A8H7J478"/>
<evidence type="ECO:0000256" key="1">
    <source>
        <dbReference type="ARBA" id="ARBA00022737"/>
    </source>
</evidence>
<feature type="region of interest" description="Disordered" evidence="3">
    <location>
        <begin position="249"/>
        <end position="301"/>
    </location>
</feature>
<dbReference type="PANTHER" id="PTHR45641">
    <property type="entry name" value="TETRATRICOPEPTIDE REPEAT PROTEIN (AFU_ORTHOLOGUE AFUA_6G03870)"/>
    <property type="match status" value="1"/>
</dbReference>
<protein>
    <recommendedName>
        <fullName evidence="6">Kinesin light chain</fullName>
    </recommendedName>
</protein>
<dbReference type="OrthoDB" id="5086500at2759"/>
<dbReference type="Gene3D" id="1.25.40.10">
    <property type="entry name" value="Tetratricopeptide repeat domain"/>
    <property type="match status" value="2"/>
</dbReference>
<reference evidence="4" key="2">
    <citation type="submission" date="2020-09" db="EMBL/GenBank/DDBJ databases">
        <title>Reference genome assembly for Australian Ascochyta lentis isolate Al4.</title>
        <authorList>
            <person name="Lee R.C."/>
            <person name="Farfan-Caceres L.M."/>
            <person name="Debler J.W."/>
            <person name="Williams A.H."/>
            <person name="Henares B.M."/>
        </authorList>
    </citation>
    <scope>NUCLEOTIDE SEQUENCE</scope>
    <source>
        <strain evidence="4">Al4</strain>
    </source>
</reference>
<dbReference type="Proteomes" id="UP000651452">
    <property type="component" value="Unassembled WGS sequence"/>
</dbReference>
<feature type="compositionally biased region" description="Low complexity" evidence="3">
    <location>
        <begin position="270"/>
        <end position="280"/>
    </location>
</feature>
<dbReference type="SUPFAM" id="SSF48452">
    <property type="entry name" value="TPR-like"/>
    <property type="match status" value="1"/>
</dbReference>
<evidence type="ECO:0008006" key="6">
    <source>
        <dbReference type="Google" id="ProtNLM"/>
    </source>
</evidence>
<reference evidence="4" key="1">
    <citation type="submission" date="2018-12" db="EMBL/GenBank/DDBJ databases">
        <authorList>
            <person name="Syme R.A."/>
            <person name="Farfan-Caceres L."/>
            <person name="Lichtenzveig J."/>
        </authorList>
    </citation>
    <scope>NUCLEOTIDE SEQUENCE</scope>
    <source>
        <strain evidence="4">Al4</strain>
    </source>
</reference>
<evidence type="ECO:0000313" key="5">
    <source>
        <dbReference type="Proteomes" id="UP000651452"/>
    </source>
</evidence>
<accession>A0A8H7J478</accession>
<keyword evidence="5" id="KW-1185">Reference proteome</keyword>
<organism evidence="4 5">
    <name type="scientific">Ascochyta lentis</name>
    <dbReference type="NCBI Taxonomy" id="205686"/>
    <lineage>
        <taxon>Eukaryota</taxon>
        <taxon>Fungi</taxon>
        <taxon>Dikarya</taxon>
        <taxon>Ascomycota</taxon>
        <taxon>Pezizomycotina</taxon>
        <taxon>Dothideomycetes</taxon>
        <taxon>Pleosporomycetidae</taxon>
        <taxon>Pleosporales</taxon>
        <taxon>Pleosporineae</taxon>
        <taxon>Didymellaceae</taxon>
        <taxon>Ascochyta</taxon>
    </lineage>
</organism>
<dbReference type="Pfam" id="PF13374">
    <property type="entry name" value="TPR_10"/>
    <property type="match status" value="3"/>
</dbReference>
<dbReference type="PANTHER" id="PTHR45641:SF19">
    <property type="entry name" value="NEPHROCYSTIN-3"/>
    <property type="match status" value="1"/>
</dbReference>
<name>A0A8H7J478_9PLEO</name>